<dbReference type="Pfam" id="PF23552">
    <property type="entry name" value="ParB_C"/>
    <property type="match status" value="1"/>
</dbReference>
<dbReference type="InterPro" id="IPR041468">
    <property type="entry name" value="HTH_ParB/Spo0J"/>
</dbReference>
<dbReference type="InterPro" id="IPR057240">
    <property type="entry name" value="ParB_dimer_C"/>
</dbReference>
<dbReference type="SUPFAM" id="SSF110849">
    <property type="entry name" value="ParB/Sulfiredoxin"/>
    <property type="match status" value="1"/>
</dbReference>
<dbReference type="GO" id="GO:0003677">
    <property type="term" value="F:DNA binding"/>
    <property type="evidence" value="ECO:0007669"/>
    <property type="project" value="UniProtKB-KW"/>
</dbReference>
<dbReference type="Gene3D" id="3.90.1530.30">
    <property type="match status" value="1"/>
</dbReference>
<dbReference type="Gene3D" id="1.10.10.2830">
    <property type="match status" value="1"/>
</dbReference>
<dbReference type="NCBIfam" id="TIGR00180">
    <property type="entry name" value="parB_part"/>
    <property type="match status" value="1"/>
</dbReference>
<organism evidence="5 6">
    <name type="scientific">Candidatus Harrisonbacteria bacterium RIFCSPHIGHO2_02_FULL_42_16</name>
    <dbReference type="NCBI Taxonomy" id="1798404"/>
    <lineage>
        <taxon>Bacteria</taxon>
        <taxon>Candidatus Harrisoniibacteriota</taxon>
    </lineage>
</organism>
<dbReference type="AlphaFoldDB" id="A0A1G1ZJ18"/>
<comment type="caution">
    <text evidence="5">The sequence shown here is derived from an EMBL/GenBank/DDBJ whole genome shotgun (WGS) entry which is preliminary data.</text>
</comment>
<keyword evidence="3" id="KW-0238">DNA-binding</keyword>
<comment type="similarity">
    <text evidence="1">Belongs to the ParB family.</text>
</comment>
<evidence type="ECO:0000256" key="2">
    <source>
        <dbReference type="ARBA" id="ARBA00022829"/>
    </source>
</evidence>
<evidence type="ECO:0000259" key="4">
    <source>
        <dbReference type="SMART" id="SM00470"/>
    </source>
</evidence>
<dbReference type="InterPro" id="IPR036086">
    <property type="entry name" value="ParB/Sulfiredoxin_sf"/>
</dbReference>
<dbReference type="PANTHER" id="PTHR33375">
    <property type="entry name" value="CHROMOSOME-PARTITIONING PROTEIN PARB-RELATED"/>
    <property type="match status" value="1"/>
</dbReference>
<dbReference type="InterPro" id="IPR004437">
    <property type="entry name" value="ParB/RepB/Spo0J"/>
</dbReference>
<gene>
    <name evidence="5" type="ORF">A3B92_02385</name>
</gene>
<proteinExistence type="inferred from homology"/>
<name>A0A1G1ZJ18_9BACT</name>
<evidence type="ECO:0000256" key="1">
    <source>
        <dbReference type="ARBA" id="ARBA00006295"/>
    </source>
</evidence>
<keyword evidence="2" id="KW-0159">Chromosome partition</keyword>
<dbReference type="GO" id="GO:0007059">
    <property type="term" value="P:chromosome segregation"/>
    <property type="evidence" value="ECO:0007669"/>
    <property type="project" value="UniProtKB-KW"/>
</dbReference>
<dbReference type="Pfam" id="PF02195">
    <property type="entry name" value="ParB_N"/>
    <property type="match status" value="1"/>
</dbReference>
<dbReference type="STRING" id="1798404.A3B92_02385"/>
<dbReference type="InterPro" id="IPR003115">
    <property type="entry name" value="ParB_N"/>
</dbReference>
<evidence type="ECO:0000313" key="5">
    <source>
        <dbReference type="EMBL" id="OGY63940.1"/>
    </source>
</evidence>
<evidence type="ECO:0000256" key="3">
    <source>
        <dbReference type="ARBA" id="ARBA00023125"/>
    </source>
</evidence>
<dbReference type="SUPFAM" id="SSF109709">
    <property type="entry name" value="KorB DNA-binding domain-like"/>
    <property type="match status" value="1"/>
</dbReference>
<dbReference type="Pfam" id="PF17762">
    <property type="entry name" value="HTH_ParB"/>
    <property type="match status" value="1"/>
</dbReference>
<reference evidence="5 6" key="1">
    <citation type="journal article" date="2016" name="Nat. Commun.">
        <title>Thousands of microbial genomes shed light on interconnected biogeochemical processes in an aquifer system.</title>
        <authorList>
            <person name="Anantharaman K."/>
            <person name="Brown C.T."/>
            <person name="Hug L.A."/>
            <person name="Sharon I."/>
            <person name="Castelle C.J."/>
            <person name="Probst A.J."/>
            <person name="Thomas B.C."/>
            <person name="Singh A."/>
            <person name="Wilkins M.J."/>
            <person name="Karaoz U."/>
            <person name="Brodie E.L."/>
            <person name="Williams K.H."/>
            <person name="Hubbard S.S."/>
            <person name="Banfield J.F."/>
        </authorList>
    </citation>
    <scope>NUCLEOTIDE SEQUENCE [LARGE SCALE GENOMIC DNA]</scope>
</reference>
<sequence length="299" mass="33815">MLNNQFQPQSKLPDPVFHIEVDKIKPNPLQPRRDFNEESLKELASSIGEFGILHPLVVTKHEAPTDFGTTVEYHLISGERRLRAAKMAGLERVPAMVRALPTERERLELAIIENIQRENLNPIETARAYAKLQEFGLTQREIAVKVSKSREVVANSVRLLNLPSQIQEAVSKNSINESQARLLLAVSDLKEQQNIFEDLLKNNFSVRDLRARIQQTKEKTPAVPFLPPDPELQYAEEQLREALGTKVRVQKEGQGGKLTISFYSPEELQLIIDKLVKSKNGISEAALPDLSEPKEDFSI</sequence>
<dbReference type="FunFam" id="1.10.10.2830:FF:000001">
    <property type="entry name" value="Chromosome partitioning protein ParB"/>
    <property type="match status" value="1"/>
</dbReference>
<dbReference type="InterPro" id="IPR050336">
    <property type="entry name" value="Chromosome_partition/occlusion"/>
</dbReference>
<dbReference type="CDD" id="cd16393">
    <property type="entry name" value="SPO0J_N"/>
    <property type="match status" value="1"/>
</dbReference>
<protein>
    <recommendedName>
        <fullName evidence="4">ParB-like N-terminal domain-containing protein</fullName>
    </recommendedName>
</protein>
<dbReference type="PANTHER" id="PTHR33375:SF1">
    <property type="entry name" value="CHROMOSOME-PARTITIONING PROTEIN PARB-RELATED"/>
    <property type="match status" value="1"/>
</dbReference>
<dbReference type="FunFam" id="3.90.1530.30:FF:000001">
    <property type="entry name" value="Chromosome partitioning protein ParB"/>
    <property type="match status" value="1"/>
</dbReference>
<dbReference type="Proteomes" id="UP000177960">
    <property type="component" value="Unassembled WGS sequence"/>
</dbReference>
<dbReference type="EMBL" id="MHJG01000013">
    <property type="protein sequence ID" value="OGY63940.1"/>
    <property type="molecule type" value="Genomic_DNA"/>
</dbReference>
<feature type="domain" description="ParB-like N-terminal" evidence="4">
    <location>
        <begin position="17"/>
        <end position="115"/>
    </location>
</feature>
<dbReference type="GO" id="GO:0005694">
    <property type="term" value="C:chromosome"/>
    <property type="evidence" value="ECO:0007669"/>
    <property type="project" value="TreeGrafter"/>
</dbReference>
<dbReference type="SMART" id="SM00470">
    <property type="entry name" value="ParB"/>
    <property type="match status" value="1"/>
</dbReference>
<accession>A0A1G1ZJ18</accession>
<evidence type="ECO:0000313" key="6">
    <source>
        <dbReference type="Proteomes" id="UP000177960"/>
    </source>
</evidence>